<evidence type="ECO:0000256" key="1">
    <source>
        <dbReference type="ARBA" id="ARBA00000900"/>
    </source>
</evidence>
<dbReference type="EC" id="2.3.2.27" evidence="2"/>
<proteinExistence type="predicted"/>
<evidence type="ECO:0000256" key="8">
    <source>
        <dbReference type="SAM" id="MobiDB-lite"/>
    </source>
</evidence>
<dbReference type="eggNOG" id="KOG0800">
    <property type="taxonomic scope" value="Eukaryota"/>
</dbReference>
<sequence length="650" mass="70254">MPENPGGGATEAARKNGGWEGRDEEKRGIAVLARGKESAVELSGAGRQLRRPNWGGTGVETDVCVTAAPLEWPVGSTILIWVMPFRVDFCNRVSCWYRVELLNDTHQSDFQVLSLEDYQDPRGDNLESEEGQAQPENYNNGGTGSNLSNQGVQVALGVPGNTTSDGVHDSRSYYESINNQRQHAQNLYPYGGVDPSFVYPSTMYNPGMPTPSVNRYVPHASFGQGNPPPSPSYHQVATGARDVSSSSSSFGDATRQSMKTRNAVTESGHHFDHGFASSSSSAHVPQNPAQWTWGASFESHGAPNGSSADGPNRPSPMATHPALVRHGNYVFPAGHMGQGNTWTTHPANVIADGVPHWAYNNAVHNPSGQFAHPGTMGMQNGSLQDYQAGPSATFHGPLPHFNQIPMHSMQTPAMLNHIQMQGPQRQSNVVQGANPSGMVQGANPSGMVQGTNPSGMVQGGNPSGMVQGANPAGMVQGANPSRRAFTWDPCLPFSSSGHTNGPPVHAFFTDQVYNGSLRLLQQAAMATMSTFYDAIHLIDEQWDMGLDIDSMTYEDLLALQEQIGDVHTGLPERYIRQNLRVHQYVVPRAARGSDQSVEKDACIICQEEFEARELVGTLDCGHKYHEACIKQWLMVKNLCPICKATALPAE</sequence>
<feature type="domain" description="RING-type" evidence="9">
    <location>
        <begin position="602"/>
        <end position="643"/>
    </location>
</feature>
<dbReference type="PROSITE" id="PS50089">
    <property type="entry name" value="ZF_RING_2"/>
    <property type="match status" value="1"/>
</dbReference>
<dbReference type="PANTHER" id="PTHR22937:SF104">
    <property type="entry name" value="RING-TYPE E3 UBIQUITIN TRANSFERASE"/>
    <property type="match status" value="1"/>
</dbReference>
<dbReference type="GO" id="GO:0016874">
    <property type="term" value="F:ligase activity"/>
    <property type="evidence" value="ECO:0007669"/>
    <property type="project" value="UniProtKB-KW"/>
</dbReference>
<dbReference type="STRING" id="4572.M8A1V0"/>
<comment type="catalytic activity">
    <reaction evidence="1">
        <text>S-ubiquitinyl-[E2 ubiquitin-conjugating enzyme]-L-cysteine + [acceptor protein]-L-lysine = [E2 ubiquitin-conjugating enzyme]-L-cysteine + N(6)-ubiquitinyl-[acceptor protein]-L-lysine.</text>
        <dbReference type="EC" id="2.3.2.27"/>
    </reaction>
</comment>
<dbReference type="PANTHER" id="PTHR22937">
    <property type="entry name" value="E3 UBIQUITIN-PROTEIN LIGASE RNF165"/>
    <property type="match status" value="1"/>
</dbReference>
<dbReference type="GO" id="GO:0008270">
    <property type="term" value="F:zinc ion binding"/>
    <property type="evidence" value="ECO:0007669"/>
    <property type="project" value="UniProtKB-KW"/>
</dbReference>
<evidence type="ECO:0000313" key="10">
    <source>
        <dbReference type="EMBL" id="EMS66317.1"/>
    </source>
</evidence>
<keyword evidence="5" id="KW-0863">Zinc-finger</keyword>
<dbReference type="AlphaFoldDB" id="M8A1V0"/>
<keyword evidence="6" id="KW-0833">Ubl conjugation pathway</keyword>
<dbReference type="SMART" id="SM00184">
    <property type="entry name" value="RING"/>
    <property type="match status" value="1"/>
</dbReference>
<dbReference type="SUPFAM" id="SSF57850">
    <property type="entry name" value="RING/U-box"/>
    <property type="match status" value="1"/>
</dbReference>
<dbReference type="Pfam" id="PF13639">
    <property type="entry name" value="zf-RING_2"/>
    <property type="match status" value="1"/>
</dbReference>
<keyword evidence="4" id="KW-0479">Metal-binding</keyword>
<dbReference type="EMBL" id="KD033156">
    <property type="protein sequence ID" value="EMS66317.1"/>
    <property type="molecule type" value="Genomic_DNA"/>
</dbReference>
<evidence type="ECO:0000256" key="2">
    <source>
        <dbReference type="ARBA" id="ARBA00012483"/>
    </source>
</evidence>
<name>M8A1V0_TRIUA</name>
<keyword evidence="3" id="KW-0808">Transferase</keyword>
<dbReference type="InterPro" id="IPR045191">
    <property type="entry name" value="MBR1/2-like"/>
</dbReference>
<dbReference type="Gene3D" id="3.30.40.10">
    <property type="entry name" value="Zinc/RING finger domain, C3HC4 (zinc finger)"/>
    <property type="match status" value="1"/>
</dbReference>
<gene>
    <name evidence="10" type="ORF">TRIUR3_01001</name>
</gene>
<dbReference type="InterPro" id="IPR001841">
    <property type="entry name" value="Znf_RING"/>
</dbReference>
<evidence type="ECO:0000256" key="6">
    <source>
        <dbReference type="ARBA" id="ARBA00022786"/>
    </source>
</evidence>
<organism evidence="10">
    <name type="scientific">Triticum urartu</name>
    <name type="common">Red wild einkorn</name>
    <name type="synonym">Crithodium urartu</name>
    <dbReference type="NCBI Taxonomy" id="4572"/>
    <lineage>
        <taxon>Eukaryota</taxon>
        <taxon>Viridiplantae</taxon>
        <taxon>Streptophyta</taxon>
        <taxon>Embryophyta</taxon>
        <taxon>Tracheophyta</taxon>
        <taxon>Spermatophyta</taxon>
        <taxon>Magnoliopsida</taxon>
        <taxon>Liliopsida</taxon>
        <taxon>Poales</taxon>
        <taxon>Poaceae</taxon>
        <taxon>BOP clade</taxon>
        <taxon>Pooideae</taxon>
        <taxon>Triticodae</taxon>
        <taxon>Triticeae</taxon>
        <taxon>Triticinae</taxon>
        <taxon>Triticum</taxon>
    </lineage>
</organism>
<feature type="compositionally biased region" description="Polar residues" evidence="8">
    <location>
        <begin position="134"/>
        <end position="150"/>
    </location>
</feature>
<dbReference type="FunFam" id="3.30.40.10:FF:000467">
    <property type="entry name" value="C-terminal zinc-finger"/>
    <property type="match status" value="1"/>
</dbReference>
<dbReference type="GO" id="GO:0061630">
    <property type="term" value="F:ubiquitin protein ligase activity"/>
    <property type="evidence" value="ECO:0007669"/>
    <property type="project" value="UniProtKB-EC"/>
</dbReference>
<protein>
    <recommendedName>
        <fullName evidence="2">RING-type E3 ubiquitin transferase</fullName>
        <ecNumber evidence="2">2.3.2.27</ecNumber>
    </recommendedName>
</protein>
<keyword evidence="7" id="KW-0862">Zinc</keyword>
<evidence type="ECO:0000259" key="9">
    <source>
        <dbReference type="PROSITE" id="PS50089"/>
    </source>
</evidence>
<feature type="region of interest" description="Disordered" evidence="8">
    <location>
        <begin position="119"/>
        <end position="150"/>
    </location>
</feature>
<evidence type="ECO:0000256" key="4">
    <source>
        <dbReference type="ARBA" id="ARBA00022723"/>
    </source>
</evidence>
<keyword evidence="10" id="KW-0436">Ligase</keyword>
<dbReference type="OMA" id="NYVGQAY"/>
<evidence type="ECO:0000256" key="5">
    <source>
        <dbReference type="ARBA" id="ARBA00022771"/>
    </source>
</evidence>
<dbReference type="InterPro" id="IPR013083">
    <property type="entry name" value="Znf_RING/FYVE/PHD"/>
</dbReference>
<reference evidence="10" key="1">
    <citation type="journal article" date="2013" name="Nature">
        <title>Draft genome of the wheat A-genome progenitor Triticum urartu.</title>
        <authorList>
            <person name="Ling H.Q."/>
            <person name="Zhao S."/>
            <person name="Liu D."/>
            <person name="Wang J."/>
            <person name="Sun H."/>
            <person name="Zhang C."/>
            <person name="Fan H."/>
            <person name="Li D."/>
            <person name="Dong L."/>
            <person name="Tao Y."/>
            <person name="Gao C."/>
            <person name="Wu H."/>
            <person name="Li Y."/>
            <person name="Cui Y."/>
            <person name="Guo X."/>
            <person name="Zheng S."/>
            <person name="Wang B."/>
            <person name="Yu K."/>
            <person name="Liang Q."/>
            <person name="Yang W."/>
            <person name="Lou X."/>
            <person name="Chen J."/>
            <person name="Feng M."/>
            <person name="Jian J."/>
            <person name="Zhang X."/>
            <person name="Luo G."/>
            <person name="Jiang Y."/>
            <person name="Liu J."/>
            <person name="Wang Z."/>
            <person name="Sha Y."/>
            <person name="Zhang B."/>
            <person name="Wu H."/>
            <person name="Tang D."/>
            <person name="Shen Q."/>
            <person name="Xue P."/>
            <person name="Zou S."/>
            <person name="Wang X."/>
            <person name="Liu X."/>
            <person name="Wang F."/>
            <person name="Yang Y."/>
            <person name="An X."/>
            <person name="Dong Z."/>
            <person name="Zhang K."/>
            <person name="Zhang X."/>
            <person name="Luo M.C."/>
            <person name="Dvorak J."/>
            <person name="Tong Y."/>
            <person name="Wang J."/>
            <person name="Yang H."/>
            <person name="Li Z."/>
            <person name="Wang D."/>
            <person name="Zhang A."/>
            <person name="Wang J."/>
        </authorList>
    </citation>
    <scope>NUCLEOTIDE SEQUENCE</scope>
</reference>
<evidence type="ECO:0000256" key="7">
    <source>
        <dbReference type="ARBA" id="ARBA00022833"/>
    </source>
</evidence>
<evidence type="ECO:0000256" key="3">
    <source>
        <dbReference type="ARBA" id="ARBA00022679"/>
    </source>
</evidence>
<accession>M8A1V0</accession>
<feature type="region of interest" description="Disordered" evidence="8">
    <location>
        <begin position="1"/>
        <end position="26"/>
    </location>
</feature>
<feature type="region of interest" description="Disordered" evidence="8">
    <location>
        <begin position="294"/>
        <end position="320"/>
    </location>
</feature>